<accession>A0A371IDS3</accession>
<keyword evidence="2" id="KW-1185">Reference proteome</keyword>
<proteinExistence type="predicted"/>
<evidence type="ECO:0000313" key="2">
    <source>
        <dbReference type="Proteomes" id="UP000257109"/>
    </source>
</evidence>
<reference evidence="1" key="1">
    <citation type="submission" date="2018-05" db="EMBL/GenBank/DDBJ databases">
        <title>Draft genome of Mucuna pruriens seed.</title>
        <authorList>
            <person name="Nnadi N.E."/>
            <person name="Vos R."/>
            <person name="Hasami M.H."/>
            <person name="Devisetty U.K."/>
            <person name="Aguiy J.C."/>
        </authorList>
    </citation>
    <scope>NUCLEOTIDE SEQUENCE [LARGE SCALE GENOMIC DNA]</scope>
    <source>
        <strain evidence="1">JCA_2017</strain>
    </source>
</reference>
<name>A0A371IDS3_MUCPR</name>
<feature type="non-terminal residue" evidence="1">
    <location>
        <position position="1"/>
    </location>
</feature>
<dbReference type="AlphaFoldDB" id="A0A371IDS3"/>
<comment type="caution">
    <text evidence="1">The sequence shown here is derived from an EMBL/GenBank/DDBJ whole genome shotgun (WGS) entry which is preliminary data.</text>
</comment>
<dbReference type="Proteomes" id="UP000257109">
    <property type="component" value="Unassembled WGS sequence"/>
</dbReference>
<gene>
    <name evidence="1" type="ORF">CR513_01963</name>
</gene>
<protein>
    <submittedName>
        <fullName evidence="1">Uncharacterized protein</fullName>
    </submittedName>
</protein>
<sequence length="72" mass="8724">MNFHKTKERREKKERQKNREILASEGNLYSLRCVTTLVVPYCFFPIRWYQSYQKMNLSIFAAQKPESMSDEE</sequence>
<evidence type="ECO:0000313" key="1">
    <source>
        <dbReference type="EMBL" id="RDY13163.1"/>
    </source>
</evidence>
<organism evidence="1 2">
    <name type="scientific">Mucuna pruriens</name>
    <name type="common">Velvet bean</name>
    <name type="synonym">Dolichos pruriens</name>
    <dbReference type="NCBI Taxonomy" id="157652"/>
    <lineage>
        <taxon>Eukaryota</taxon>
        <taxon>Viridiplantae</taxon>
        <taxon>Streptophyta</taxon>
        <taxon>Embryophyta</taxon>
        <taxon>Tracheophyta</taxon>
        <taxon>Spermatophyta</taxon>
        <taxon>Magnoliopsida</taxon>
        <taxon>eudicotyledons</taxon>
        <taxon>Gunneridae</taxon>
        <taxon>Pentapetalae</taxon>
        <taxon>rosids</taxon>
        <taxon>fabids</taxon>
        <taxon>Fabales</taxon>
        <taxon>Fabaceae</taxon>
        <taxon>Papilionoideae</taxon>
        <taxon>50 kb inversion clade</taxon>
        <taxon>NPAAA clade</taxon>
        <taxon>indigoferoid/millettioid clade</taxon>
        <taxon>Phaseoleae</taxon>
        <taxon>Mucuna</taxon>
    </lineage>
</organism>
<dbReference type="EMBL" id="QJKJ01000334">
    <property type="protein sequence ID" value="RDY13163.1"/>
    <property type="molecule type" value="Genomic_DNA"/>
</dbReference>